<proteinExistence type="predicted"/>
<evidence type="ECO:0000256" key="5">
    <source>
        <dbReference type="ARBA" id="ARBA00022777"/>
    </source>
</evidence>
<keyword evidence="6" id="KW-0067">ATP-binding</keyword>
<feature type="domain" description="Histidine kinase" evidence="7">
    <location>
        <begin position="12"/>
        <end position="230"/>
    </location>
</feature>
<dbReference type="GO" id="GO:0005524">
    <property type="term" value="F:ATP binding"/>
    <property type="evidence" value="ECO:0007669"/>
    <property type="project" value="UniProtKB-KW"/>
</dbReference>
<keyword evidence="4" id="KW-0547">Nucleotide-binding</keyword>
<name>A0A839HK94_9GAMM</name>
<dbReference type="SUPFAM" id="SSF55874">
    <property type="entry name" value="ATPase domain of HSP90 chaperone/DNA topoisomerase II/histidine kinase"/>
    <property type="match status" value="1"/>
</dbReference>
<accession>A0A839HK94</accession>
<evidence type="ECO:0000256" key="1">
    <source>
        <dbReference type="ARBA" id="ARBA00000085"/>
    </source>
</evidence>
<dbReference type="PROSITE" id="PS50109">
    <property type="entry name" value="HIS_KIN"/>
    <property type="match status" value="1"/>
</dbReference>
<dbReference type="Proteomes" id="UP000548632">
    <property type="component" value="Unassembled WGS sequence"/>
</dbReference>
<keyword evidence="9" id="KW-1185">Reference proteome</keyword>
<dbReference type="InterPro" id="IPR005467">
    <property type="entry name" value="His_kinase_dom"/>
</dbReference>
<dbReference type="InterPro" id="IPR050980">
    <property type="entry name" value="2C_sensor_his_kinase"/>
</dbReference>
<dbReference type="Pfam" id="PF02518">
    <property type="entry name" value="HATPase_c"/>
    <property type="match status" value="1"/>
</dbReference>
<sequence>MSKLDFSTVLAISIHDMKNSLNRVLTAFDDIMDSETGECRCDSNVMAHLQYEARRINDNLIQLLMFYRNDHGLYHAQFAPVTVYELLEDCWLSNKPMMDHSGLQCTIQCDEELIWILDSTLIEAVIENVINNTVRYTRENILLSAELNNGWLEIRIEDDGPGYPTEMLGRRQLDDGSTVNRKDGRTGLGLYFCALVASSHSNDECTGWIELMNDSRLGGGCFLLRLPQLLNY</sequence>
<evidence type="ECO:0000256" key="6">
    <source>
        <dbReference type="ARBA" id="ARBA00022840"/>
    </source>
</evidence>
<dbReference type="EMBL" id="JABVCQ010000045">
    <property type="protein sequence ID" value="MBB1127286.1"/>
    <property type="molecule type" value="Genomic_DNA"/>
</dbReference>
<dbReference type="GO" id="GO:0005886">
    <property type="term" value="C:plasma membrane"/>
    <property type="evidence" value="ECO:0007669"/>
    <property type="project" value="TreeGrafter"/>
</dbReference>
<dbReference type="AlphaFoldDB" id="A0A839HK94"/>
<evidence type="ECO:0000313" key="9">
    <source>
        <dbReference type="Proteomes" id="UP000548632"/>
    </source>
</evidence>
<dbReference type="GO" id="GO:0000155">
    <property type="term" value="F:phosphorelay sensor kinase activity"/>
    <property type="evidence" value="ECO:0007669"/>
    <property type="project" value="TreeGrafter"/>
</dbReference>
<dbReference type="Gene3D" id="3.30.565.10">
    <property type="entry name" value="Histidine kinase-like ATPase, C-terminal domain"/>
    <property type="match status" value="1"/>
</dbReference>
<dbReference type="PANTHER" id="PTHR44936">
    <property type="entry name" value="SENSOR PROTEIN CREC"/>
    <property type="match status" value="1"/>
</dbReference>
<dbReference type="EC" id="2.7.13.3" evidence="2"/>
<organism evidence="8 9">
    <name type="scientific">Thiospirillum jenense</name>
    <dbReference type="NCBI Taxonomy" id="1653858"/>
    <lineage>
        <taxon>Bacteria</taxon>
        <taxon>Pseudomonadati</taxon>
        <taxon>Pseudomonadota</taxon>
        <taxon>Gammaproteobacteria</taxon>
        <taxon>Chromatiales</taxon>
        <taxon>Chromatiaceae</taxon>
        <taxon>Thiospirillum</taxon>
    </lineage>
</organism>
<dbReference type="SMART" id="SM00387">
    <property type="entry name" value="HATPase_c"/>
    <property type="match status" value="1"/>
</dbReference>
<dbReference type="InterPro" id="IPR003594">
    <property type="entry name" value="HATPase_dom"/>
</dbReference>
<keyword evidence="3" id="KW-0808">Transferase</keyword>
<evidence type="ECO:0000313" key="8">
    <source>
        <dbReference type="EMBL" id="MBB1127286.1"/>
    </source>
</evidence>
<keyword evidence="5 8" id="KW-0418">Kinase</keyword>
<comment type="catalytic activity">
    <reaction evidence="1">
        <text>ATP + protein L-histidine = ADP + protein N-phospho-L-histidine.</text>
        <dbReference type="EC" id="2.7.13.3"/>
    </reaction>
</comment>
<evidence type="ECO:0000256" key="4">
    <source>
        <dbReference type="ARBA" id="ARBA00022741"/>
    </source>
</evidence>
<dbReference type="InterPro" id="IPR036890">
    <property type="entry name" value="HATPase_C_sf"/>
</dbReference>
<reference evidence="8 9" key="1">
    <citation type="journal article" date="2020" name="Arch. Microbiol.">
        <title>The genome sequence of the giant phototrophic gammaproteobacterium Thiospirillum jenense gives insight into its physiological properties and phylogenetic relationships.</title>
        <authorList>
            <person name="Imhoff J.F."/>
            <person name="Meyer T.E."/>
            <person name="Kyndt J.A."/>
        </authorList>
    </citation>
    <scope>NUCLEOTIDE SEQUENCE [LARGE SCALE GENOMIC DNA]</scope>
    <source>
        <strain evidence="8 9">DSM 216</strain>
    </source>
</reference>
<protein>
    <recommendedName>
        <fullName evidence="2">histidine kinase</fullName>
        <ecNumber evidence="2">2.7.13.3</ecNumber>
    </recommendedName>
</protein>
<evidence type="ECO:0000259" key="7">
    <source>
        <dbReference type="PROSITE" id="PS50109"/>
    </source>
</evidence>
<gene>
    <name evidence="8" type="ORF">HUK38_13795</name>
</gene>
<dbReference type="PANTHER" id="PTHR44936:SF10">
    <property type="entry name" value="SENSOR PROTEIN RSTB"/>
    <property type="match status" value="1"/>
</dbReference>
<evidence type="ECO:0000256" key="2">
    <source>
        <dbReference type="ARBA" id="ARBA00012438"/>
    </source>
</evidence>
<dbReference type="RefSeq" id="WP_182584911.1">
    <property type="nucleotide sequence ID" value="NZ_JABVCQ010000045.1"/>
</dbReference>
<evidence type="ECO:0000256" key="3">
    <source>
        <dbReference type="ARBA" id="ARBA00022679"/>
    </source>
</evidence>
<comment type="caution">
    <text evidence="8">The sequence shown here is derived from an EMBL/GenBank/DDBJ whole genome shotgun (WGS) entry which is preliminary data.</text>
</comment>